<sequence length="290" mass="31501">MAEELLAPGFDADLDCLAVWDGEEMTGYVQVGVADSLRDGLARGSIMGGVLPDFRRQGLGGRLMDFAEARVVELSTNLHPHAALSVDLHANLDVANSDVLAHARGYLPVRYFQQMGLQLEHLEPAMLSLPDAETAPMIRTYSPQFTDGVRGAHNEAFADHWGSTSHSTSRWNTYTSARSFRPGFGRLLVEPSSDGDPLGRVLSYVLSSEWVPGELYVDLVGTRRAARGKGYAAVLLSEVLRAAAAAGYRRVELQVDSESPTGAVGLYERLGFGRIRTMVVHQRIFPATAA</sequence>
<protein>
    <submittedName>
        <fullName evidence="4">Ribosomal protein S18 acetylase RimI-like enzyme</fullName>
    </submittedName>
</protein>
<keyword evidence="1" id="KW-0808">Transferase</keyword>
<dbReference type="GO" id="GO:0016747">
    <property type="term" value="F:acyltransferase activity, transferring groups other than amino-acyl groups"/>
    <property type="evidence" value="ECO:0007669"/>
    <property type="project" value="InterPro"/>
</dbReference>
<comment type="caution">
    <text evidence="4">The sequence shown here is derived from an EMBL/GenBank/DDBJ whole genome shotgun (WGS) entry which is preliminary data.</text>
</comment>
<dbReference type="GO" id="GO:0005840">
    <property type="term" value="C:ribosome"/>
    <property type="evidence" value="ECO:0007669"/>
    <property type="project" value="UniProtKB-KW"/>
</dbReference>
<evidence type="ECO:0000259" key="3">
    <source>
        <dbReference type="PROSITE" id="PS51186"/>
    </source>
</evidence>
<feature type="domain" description="N-acetyltransferase" evidence="3">
    <location>
        <begin position="136"/>
        <end position="290"/>
    </location>
</feature>
<dbReference type="PANTHER" id="PTHR43877">
    <property type="entry name" value="AMINOALKYLPHOSPHONATE N-ACETYLTRANSFERASE-RELATED-RELATED"/>
    <property type="match status" value="1"/>
</dbReference>
<dbReference type="Gene3D" id="3.40.630.30">
    <property type="match status" value="1"/>
</dbReference>
<evidence type="ECO:0000313" key="5">
    <source>
        <dbReference type="Proteomes" id="UP000523000"/>
    </source>
</evidence>
<organism evidence="4 5">
    <name type="scientific">Paeniglutamicibacter cryotolerans</name>
    <dbReference type="NCBI Taxonomy" id="670079"/>
    <lineage>
        <taxon>Bacteria</taxon>
        <taxon>Bacillati</taxon>
        <taxon>Actinomycetota</taxon>
        <taxon>Actinomycetes</taxon>
        <taxon>Micrococcales</taxon>
        <taxon>Micrococcaceae</taxon>
        <taxon>Paeniglutamicibacter</taxon>
    </lineage>
</organism>
<keyword evidence="2" id="KW-0012">Acyltransferase</keyword>
<dbReference type="InterPro" id="IPR050832">
    <property type="entry name" value="Bact_Acetyltransf"/>
</dbReference>
<keyword evidence="4" id="KW-0689">Ribosomal protein</keyword>
<keyword evidence="4" id="KW-0687">Ribonucleoprotein</keyword>
<reference evidence="4 5" key="1">
    <citation type="submission" date="2020-08" db="EMBL/GenBank/DDBJ databases">
        <title>Sequencing the genomes of 1000 actinobacteria strains.</title>
        <authorList>
            <person name="Klenk H.-P."/>
        </authorList>
    </citation>
    <scope>NUCLEOTIDE SEQUENCE [LARGE SCALE GENOMIC DNA]</scope>
    <source>
        <strain evidence="4 5">DSM 22826</strain>
    </source>
</reference>
<accession>A0A839QSC7</accession>
<dbReference type="SUPFAM" id="SSF55729">
    <property type="entry name" value="Acyl-CoA N-acyltransferases (Nat)"/>
    <property type="match status" value="2"/>
</dbReference>
<name>A0A839QSC7_9MICC</name>
<dbReference type="Pfam" id="PF00583">
    <property type="entry name" value="Acetyltransf_1"/>
    <property type="match status" value="1"/>
</dbReference>
<dbReference type="AlphaFoldDB" id="A0A839QSC7"/>
<feature type="domain" description="N-acetyltransferase" evidence="3">
    <location>
        <begin position="1"/>
        <end position="142"/>
    </location>
</feature>
<proteinExistence type="predicted"/>
<keyword evidence="5" id="KW-1185">Reference proteome</keyword>
<dbReference type="PROSITE" id="PS51186">
    <property type="entry name" value="GNAT"/>
    <property type="match status" value="2"/>
</dbReference>
<dbReference type="Proteomes" id="UP000523000">
    <property type="component" value="Unassembled WGS sequence"/>
</dbReference>
<gene>
    <name evidence="4" type="ORF">E9229_001142</name>
</gene>
<dbReference type="InterPro" id="IPR016181">
    <property type="entry name" value="Acyl_CoA_acyltransferase"/>
</dbReference>
<evidence type="ECO:0000256" key="1">
    <source>
        <dbReference type="ARBA" id="ARBA00022679"/>
    </source>
</evidence>
<evidence type="ECO:0000313" key="4">
    <source>
        <dbReference type="EMBL" id="MBB2994951.1"/>
    </source>
</evidence>
<dbReference type="InterPro" id="IPR000182">
    <property type="entry name" value="GNAT_dom"/>
</dbReference>
<dbReference type="EMBL" id="JACHVS010000001">
    <property type="protein sequence ID" value="MBB2994951.1"/>
    <property type="molecule type" value="Genomic_DNA"/>
</dbReference>
<dbReference type="CDD" id="cd04301">
    <property type="entry name" value="NAT_SF"/>
    <property type="match status" value="2"/>
</dbReference>
<evidence type="ECO:0000256" key="2">
    <source>
        <dbReference type="ARBA" id="ARBA00023315"/>
    </source>
</evidence>